<name>A0A1I3IQJ9_9EURY</name>
<sequence length="127" mass="13709">MVTSSEFTTTQKLFAEFFGSRTLAFVLMSWGLLADGMLEASPGMGVLVILSRDLQEFSLGQAEVTPVETATAVETNGGWSSSVPASHVIETGSHGTDPRRFTCPARLDFALTRAISECYTGFRHTGR</sequence>
<gene>
    <name evidence="1" type="ORF">SAMN05443661_10122</name>
</gene>
<accession>A0A1I3IQJ9</accession>
<organism evidence="1 2">
    <name type="scientific">Natronobacterium gregoryi</name>
    <dbReference type="NCBI Taxonomy" id="44930"/>
    <lineage>
        <taxon>Archaea</taxon>
        <taxon>Methanobacteriati</taxon>
        <taxon>Methanobacteriota</taxon>
        <taxon>Stenosarchaea group</taxon>
        <taxon>Halobacteria</taxon>
        <taxon>Halobacteriales</taxon>
        <taxon>Natrialbaceae</taxon>
        <taxon>Natronobacterium</taxon>
    </lineage>
</organism>
<evidence type="ECO:0000313" key="1">
    <source>
        <dbReference type="EMBL" id="SFI50127.1"/>
    </source>
</evidence>
<reference evidence="1 2" key="1">
    <citation type="submission" date="2016-10" db="EMBL/GenBank/DDBJ databases">
        <authorList>
            <person name="de Groot N.N."/>
        </authorList>
    </citation>
    <scope>NUCLEOTIDE SEQUENCE [LARGE SCALE GENOMIC DNA]</scope>
    <source>
        <strain evidence="1 2">SP2</strain>
    </source>
</reference>
<proteinExistence type="predicted"/>
<evidence type="ECO:0000313" key="2">
    <source>
        <dbReference type="Proteomes" id="UP000182829"/>
    </source>
</evidence>
<protein>
    <submittedName>
        <fullName evidence="1">Uncharacterized protein</fullName>
    </submittedName>
</protein>
<dbReference type="Proteomes" id="UP000182829">
    <property type="component" value="Unassembled WGS sequence"/>
</dbReference>
<dbReference type="EMBL" id="FORO01000001">
    <property type="protein sequence ID" value="SFI50127.1"/>
    <property type="molecule type" value="Genomic_DNA"/>
</dbReference>
<dbReference type="AlphaFoldDB" id="A0A1I3IQJ9"/>